<comment type="caution">
    <text evidence="1">The sequence shown here is derived from an EMBL/GenBank/DDBJ whole genome shotgun (WGS) entry which is preliminary data.</text>
</comment>
<dbReference type="AlphaFoldDB" id="A0A4Q4T1E9"/>
<dbReference type="PANTHER" id="PTHR34414">
    <property type="entry name" value="HET DOMAIN-CONTAINING PROTEIN-RELATED"/>
    <property type="match status" value="1"/>
</dbReference>
<evidence type="ECO:0000313" key="2">
    <source>
        <dbReference type="Proteomes" id="UP000293360"/>
    </source>
</evidence>
<gene>
    <name evidence="1" type="ORF">DL764_007719</name>
</gene>
<dbReference type="PANTHER" id="PTHR34414:SF1">
    <property type="entry name" value="SUBTILISIN-LIKE SERINE PROTEASE"/>
    <property type="match status" value="1"/>
</dbReference>
<protein>
    <submittedName>
        <fullName evidence="1">Uncharacterized protein</fullName>
    </submittedName>
</protein>
<dbReference type="Pfam" id="PF20246">
    <property type="entry name" value="DUF6601"/>
    <property type="match status" value="1"/>
</dbReference>
<dbReference type="OrthoDB" id="5086500at2759"/>
<evidence type="ECO:0000313" key="1">
    <source>
        <dbReference type="EMBL" id="RYO95234.1"/>
    </source>
</evidence>
<sequence length="306" mass="35338">MASSPPFPKTQQLCTDFDREAGARAKEAKQPIDNLPGWPCVSLSDRASIEELLYRELYASDLETVAPRLWIMSTQSGANVEPLHRQRIKGREILVTEDPRLHLVWIHDRIFIKPIPKYLLSHHFWEHFLMCKPPVRGARQDLIQRAATGYLRSYRYLIQHESDFNMAKQDHLRLVPRHVEWPEFCRFISNFARIEDIDVSPRYHYGEIRLSRLNFYAPFVFGKFHFQKAHGQYSDYFARFYGPILFAFAVASTVLSSMQVEMAVEQVSASQGVVLCRAKRPRAHAPPPDASSRTFGPGFLTGTAMR</sequence>
<organism evidence="1 2">
    <name type="scientific">Monosporascus ibericus</name>
    <dbReference type="NCBI Taxonomy" id="155417"/>
    <lineage>
        <taxon>Eukaryota</taxon>
        <taxon>Fungi</taxon>
        <taxon>Dikarya</taxon>
        <taxon>Ascomycota</taxon>
        <taxon>Pezizomycotina</taxon>
        <taxon>Sordariomycetes</taxon>
        <taxon>Xylariomycetidae</taxon>
        <taxon>Xylariales</taxon>
        <taxon>Xylariales incertae sedis</taxon>
        <taxon>Monosporascus</taxon>
    </lineage>
</organism>
<accession>A0A4Q4T1E9</accession>
<dbReference type="InterPro" id="IPR046536">
    <property type="entry name" value="DUF6601"/>
</dbReference>
<proteinExistence type="predicted"/>
<keyword evidence="2" id="KW-1185">Reference proteome</keyword>
<reference evidence="1 2" key="1">
    <citation type="submission" date="2018-06" db="EMBL/GenBank/DDBJ databases">
        <title>Complete Genomes of Monosporascus.</title>
        <authorList>
            <person name="Robinson A.J."/>
            <person name="Natvig D.O."/>
        </authorList>
    </citation>
    <scope>NUCLEOTIDE SEQUENCE [LARGE SCALE GENOMIC DNA]</scope>
    <source>
        <strain evidence="1 2">CBS 110550</strain>
    </source>
</reference>
<dbReference type="Proteomes" id="UP000293360">
    <property type="component" value="Unassembled WGS sequence"/>
</dbReference>
<dbReference type="STRING" id="155417.A0A4Q4T1E9"/>
<name>A0A4Q4T1E9_9PEZI</name>
<dbReference type="EMBL" id="QJNU01000554">
    <property type="protein sequence ID" value="RYO95234.1"/>
    <property type="molecule type" value="Genomic_DNA"/>
</dbReference>